<dbReference type="PROSITE" id="PS51257">
    <property type="entry name" value="PROKAR_LIPOPROTEIN"/>
    <property type="match status" value="1"/>
</dbReference>
<reference evidence="2 3" key="1">
    <citation type="submission" date="2019-03" db="EMBL/GenBank/DDBJ databases">
        <title>Biocontrol and xenobiotic degradation properties of endophytic Pseudomonas fluorescens strain BRZ63.</title>
        <authorList>
            <person name="Chlebek D.A."/>
            <person name="Pinski A."/>
            <person name="Zur J.P."/>
            <person name="Michalska J."/>
            <person name="Hupert-Kocurek K.T."/>
        </authorList>
    </citation>
    <scope>NUCLEOTIDE SEQUENCE [LARGE SCALE GENOMIC DNA]</scope>
    <source>
        <strain evidence="2 3">BRZ63</strain>
    </source>
</reference>
<protein>
    <submittedName>
        <fullName evidence="2">Alpha/beta hydrolase</fullName>
    </submittedName>
</protein>
<dbReference type="GO" id="GO:0016787">
    <property type="term" value="F:hydrolase activity"/>
    <property type="evidence" value="ECO:0007669"/>
    <property type="project" value="UniProtKB-KW"/>
</dbReference>
<dbReference type="AlphaFoldDB" id="A0A4Y9TBA7"/>
<proteinExistence type="predicted"/>
<keyword evidence="2" id="KW-0378">Hydrolase</keyword>
<feature type="signal peptide" evidence="1">
    <location>
        <begin position="1"/>
        <end position="19"/>
    </location>
</feature>
<dbReference type="RefSeq" id="WP_017528894.1">
    <property type="nucleotide sequence ID" value="NZ_SPVI01000012.1"/>
</dbReference>
<accession>A0A4Y9TBA7</accession>
<dbReference type="PANTHER" id="PTHR35560">
    <property type="entry name" value="BLL0132 PROTEIN"/>
    <property type="match status" value="1"/>
</dbReference>
<gene>
    <name evidence="2" type="ORF">E4T65_19455</name>
</gene>
<dbReference type="SUPFAM" id="SSF53474">
    <property type="entry name" value="alpha/beta-Hydrolases"/>
    <property type="match status" value="1"/>
</dbReference>
<comment type="caution">
    <text evidence="2">The sequence shown here is derived from an EMBL/GenBank/DDBJ whole genome shotgun (WGS) entry which is preliminary data.</text>
</comment>
<dbReference type="InterPro" id="IPR029058">
    <property type="entry name" value="AB_hydrolase_fold"/>
</dbReference>
<dbReference type="Proteomes" id="UP000297322">
    <property type="component" value="Unassembled WGS sequence"/>
</dbReference>
<dbReference type="EMBL" id="SPVI01000012">
    <property type="protein sequence ID" value="TFW41703.1"/>
    <property type="molecule type" value="Genomic_DNA"/>
</dbReference>
<keyword evidence="1" id="KW-0732">Signal</keyword>
<evidence type="ECO:0000313" key="2">
    <source>
        <dbReference type="EMBL" id="TFW41703.1"/>
    </source>
</evidence>
<organism evidence="2 3">
    <name type="scientific">Pseudomonas fluorescens</name>
    <dbReference type="NCBI Taxonomy" id="294"/>
    <lineage>
        <taxon>Bacteria</taxon>
        <taxon>Pseudomonadati</taxon>
        <taxon>Pseudomonadota</taxon>
        <taxon>Gammaproteobacteria</taxon>
        <taxon>Pseudomonadales</taxon>
        <taxon>Pseudomonadaceae</taxon>
        <taxon>Pseudomonas</taxon>
    </lineage>
</organism>
<sequence length="326" mass="35900">MNKPWGVLLGVLVSCSTLAAEHGVAVVSPERFHLQAGDLSLGLSQDWRQPLPRVTRALIIVHGRLRNAQTYLQSGKEAAEHAGVGAATLVIAPQFLNNADVRRHALGQQVLRWNGNSWMAGEPSVGPGQLSSYGVLDQLIKHLGNRTLFPALKEIVVAGHSGGGQVVQRFALTGHDHPTLQAEGIRLRYVVANPSSYAYFSPQRPVQFDATLCPGFNDWKYGMQHLPAYAHGQSPQHLEQVYVSRDITYLLGQQDTNPNHPALDKGCEAETQGAYRLIRGHHYFDYLTLRHPQLRQKLVEVPGVGHDGDRMFTSPEGQKALFPNNP</sequence>
<feature type="chain" id="PRO_5021343904" evidence="1">
    <location>
        <begin position="20"/>
        <end position="326"/>
    </location>
</feature>
<evidence type="ECO:0000256" key="1">
    <source>
        <dbReference type="SAM" id="SignalP"/>
    </source>
</evidence>
<dbReference type="PANTHER" id="PTHR35560:SF3">
    <property type="entry name" value="PEPTIDASE S9 PROLYL OLIGOPEPTIDASE CATALYTIC DOMAIN-CONTAINING PROTEIN"/>
    <property type="match status" value="1"/>
</dbReference>
<evidence type="ECO:0000313" key="3">
    <source>
        <dbReference type="Proteomes" id="UP000297322"/>
    </source>
</evidence>
<dbReference type="Gene3D" id="3.40.50.1820">
    <property type="entry name" value="alpha/beta hydrolase"/>
    <property type="match status" value="1"/>
</dbReference>
<name>A0A4Y9TBA7_PSEFL</name>